<keyword evidence="5" id="KW-0411">Iron-sulfur</keyword>
<evidence type="ECO:0000256" key="2">
    <source>
        <dbReference type="ARBA" id="ARBA00022723"/>
    </source>
</evidence>
<dbReference type="GO" id="GO:0005886">
    <property type="term" value="C:plasma membrane"/>
    <property type="evidence" value="ECO:0007669"/>
    <property type="project" value="TreeGrafter"/>
</dbReference>
<sequence>MADEQPIRYYKPKSEFKLDITDIQNFVYDMSRCIKCKGCTWVDHTYMPGSKFMTRCPSAAKYEFDAYGAYGKLRIGHAMAEGLLDWNDKALEVMYACTLCGACDVGCKRNLDLEIELSLESLRVKAVKDGVGPMPAHKKIAENVAQSHNIYGAPHQKRTAWIPEGITPAAKADVLYFVGCTASYLNKEIAQSTAKIFKAAGTDFMLMPDEWCCGNTVFSVGLFDEAKALAQRNVDEVRKTGAKTVVTSCAEGYRMWKADYPKLLGISTDDLGFKVLHLVEFVDEKIKNGTLKMKKPLETRLAFHDSCSLGRLSDPWTPYEGKREWMGCVEPRLKRRRGNREIYAQPRDILKAIPGVNLVEMPRTRENAFCCGAGRGAQEAYPDFAKWAVEHRLEEVRDVGVETLVSACPRCKNNFAQAVKASGGDVQVLDISEVICASIEG</sequence>
<dbReference type="InterPro" id="IPR017896">
    <property type="entry name" value="4Fe4S_Fe-S-bd"/>
</dbReference>
<evidence type="ECO:0000256" key="1">
    <source>
        <dbReference type="ARBA" id="ARBA00022485"/>
    </source>
</evidence>
<feature type="domain" description="4Fe-4S ferredoxin-type" evidence="7">
    <location>
        <begin position="30"/>
        <end position="110"/>
    </location>
</feature>
<keyword evidence="1" id="KW-0004">4Fe-4S</keyword>
<dbReference type="InterPro" id="IPR004017">
    <property type="entry name" value="Cys_rich_dom"/>
</dbReference>
<evidence type="ECO:0000313" key="8">
    <source>
        <dbReference type="EMBL" id="MBI5250909.1"/>
    </source>
</evidence>
<proteinExistence type="predicted"/>
<gene>
    <name evidence="8" type="ORF">HY912_15585</name>
</gene>
<keyword evidence="4" id="KW-0408">Iron</keyword>
<evidence type="ECO:0000259" key="6">
    <source>
        <dbReference type="Pfam" id="PF02754"/>
    </source>
</evidence>
<dbReference type="PANTHER" id="PTHR43255:SF1">
    <property type="entry name" value="IRON-SULFUR-BINDING OXIDOREDUCTASE FADF-RELATED"/>
    <property type="match status" value="1"/>
</dbReference>
<dbReference type="GO" id="GO:0051539">
    <property type="term" value="F:4 iron, 4 sulfur cluster binding"/>
    <property type="evidence" value="ECO:0007669"/>
    <property type="project" value="UniProtKB-KW"/>
</dbReference>
<dbReference type="AlphaFoldDB" id="A0A9D6V3M0"/>
<feature type="domain" description="Cysteine-rich" evidence="6">
    <location>
        <begin position="174"/>
        <end position="250"/>
    </location>
</feature>
<dbReference type="InterPro" id="IPR051460">
    <property type="entry name" value="HdrC_iron-sulfur_subunit"/>
</dbReference>
<dbReference type="Gene3D" id="1.10.1060.10">
    <property type="entry name" value="Alpha-helical ferredoxin"/>
    <property type="match status" value="1"/>
</dbReference>
<protein>
    <submittedName>
        <fullName evidence="8">(Fe-S)-binding protein</fullName>
    </submittedName>
</protein>
<organism evidence="8 9">
    <name type="scientific">Desulfomonile tiedjei</name>
    <dbReference type="NCBI Taxonomy" id="2358"/>
    <lineage>
        <taxon>Bacteria</taxon>
        <taxon>Pseudomonadati</taxon>
        <taxon>Thermodesulfobacteriota</taxon>
        <taxon>Desulfomonilia</taxon>
        <taxon>Desulfomonilales</taxon>
        <taxon>Desulfomonilaceae</taxon>
        <taxon>Desulfomonile</taxon>
    </lineage>
</organism>
<dbReference type="PANTHER" id="PTHR43255">
    <property type="entry name" value="IRON-SULFUR-BINDING OXIDOREDUCTASE FADF-RELATED-RELATED"/>
    <property type="match status" value="1"/>
</dbReference>
<comment type="caution">
    <text evidence="8">The sequence shown here is derived from an EMBL/GenBank/DDBJ whole genome shotgun (WGS) entry which is preliminary data.</text>
</comment>
<dbReference type="Proteomes" id="UP000807825">
    <property type="component" value="Unassembled WGS sequence"/>
</dbReference>
<dbReference type="Pfam" id="PF13183">
    <property type="entry name" value="Fer4_8"/>
    <property type="match status" value="1"/>
</dbReference>
<dbReference type="GO" id="GO:0016491">
    <property type="term" value="F:oxidoreductase activity"/>
    <property type="evidence" value="ECO:0007669"/>
    <property type="project" value="UniProtKB-KW"/>
</dbReference>
<dbReference type="GO" id="GO:0046872">
    <property type="term" value="F:metal ion binding"/>
    <property type="evidence" value="ECO:0007669"/>
    <property type="project" value="UniProtKB-KW"/>
</dbReference>
<reference evidence="8" key="1">
    <citation type="submission" date="2020-07" db="EMBL/GenBank/DDBJ databases">
        <title>Huge and variable diversity of episymbiotic CPR bacteria and DPANN archaea in groundwater ecosystems.</title>
        <authorList>
            <person name="He C.Y."/>
            <person name="Keren R."/>
            <person name="Whittaker M."/>
            <person name="Farag I.F."/>
            <person name="Doudna J."/>
            <person name="Cate J.H.D."/>
            <person name="Banfield J.F."/>
        </authorList>
    </citation>
    <scope>NUCLEOTIDE SEQUENCE</scope>
    <source>
        <strain evidence="8">NC_groundwater_1664_Pr3_B-0.1um_52_9</strain>
    </source>
</reference>
<name>A0A9D6V3M0_9BACT</name>
<dbReference type="SUPFAM" id="SSF46548">
    <property type="entry name" value="alpha-helical ferredoxin"/>
    <property type="match status" value="1"/>
</dbReference>
<evidence type="ECO:0000256" key="4">
    <source>
        <dbReference type="ARBA" id="ARBA00023004"/>
    </source>
</evidence>
<feature type="domain" description="Cysteine-rich" evidence="6">
    <location>
        <begin position="337"/>
        <end position="415"/>
    </location>
</feature>
<evidence type="ECO:0000313" key="9">
    <source>
        <dbReference type="Proteomes" id="UP000807825"/>
    </source>
</evidence>
<evidence type="ECO:0000256" key="5">
    <source>
        <dbReference type="ARBA" id="ARBA00023014"/>
    </source>
</evidence>
<accession>A0A9D6V3M0</accession>
<evidence type="ECO:0000259" key="7">
    <source>
        <dbReference type="Pfam" id="PF13183"/>
    </source>
</evidence>
<keyword evidence="2" id="KW-0479">Metal-binding</keyword>
<dbReference type="EMBL" id="JACRDE010000407">
    <property type="protein sequence ID" value="MBI5250909.1"/>
    <property type="molecule type" value="Genomic_DNA"/>
</dbReference>
<dbReference type="InterPro" id="IPR009051">
    <property type="entry name" value="Helical_ferredxn"/>
</dbReference>
<dbReference type="Pfam" id="PF02754">
    <property type="entry name" value="CCG"/>
    <property type="match status" value="2"/>
</dbReference>
<evidence type="ECO:0000256" key="3">
    <source>
        <dbReference type="ARBA" id="ARBA00023002"/>
    </source>
</evidence>
<keyword evidence="3" id="KW-0560">Oxidoreductase</keyword>